<dbReference type="EMBL" id="JJPJ01000016">
    <property type="protein sequence ID" value="KKG66206.1"/>
    <property type="molecule type" value="Genomic_DNA"/>
</dbReference>
<dbReference type="PATRIC" id="fig|2209.42.peg.3554"/>
<sequence length="101" mass="11897">MSLQQLRKAIRELKEESSKKPNFLQSTSKEEIKKEIGELNAKIQYYCDAGVFSADNHSLNLDFDINCVDDFSTDLIQRWKSRYDLRLSEKIQLFRDMGIFN</sequence>
<accession>A0A0F8HD70</accession>
<evidence type="ECO:0000313" key="6">
    <source>
        <dbReference type="Proteomes" id="UP000034566"/>
    </source>
</evidence>
<evidence type="ECO:0000313" key="5">
    <source>
        <dbReference type="Proteomes" id="UP000034279"/>
    </source>
</evidence>
<dbReference type="Proteomes" id="UP000034188">
    <property type="component" value="Unassembled WGS sequence"/>
</dbReference>
<evidence type="ECO:0000313" key="3">
    <source>
        <dbReference type="EMBL" id="KKG66206.1"/>
    </source>
</evidence>
<dbReference type="Proteomes" id="UP000034566">
    <property type="component" value="Unassembled WGS sequence"/>
</dbReference>
<comment type="caution">
    <text evidence="1">The sequence shown here is derived from an EMBL/GenBank/DDBJ whole genome shotgun (WGS) entry which is preliminary data.</text>
</comment>
<organism evidence="1 4">
    <name type="scientific">Methanosarcina mazei</name>
    <name type="common">Methanosarcina frisia</name>
    <dbReference type="NCBI Taxonomy" id="2209"/>
    <lineage>
        <taxon>Archaea</taxon>
        <taxon>Methanobacteriati</taxon>
        <taxon>Methanobacteriota</taxon>
        <taxon>Stenosarchaea group</taxon>
        <taxon>Methanomicrobia</taxon>
        <taxon>Methanosarcinales</taxon>
        <taxon>Methanosarcinaceae</taxon>
        <taxon>Methanosarcina</taxon>
    </lineage>
</organism>
<dbReference type="EMBL" id="JJPK01000055">
    <property type="protein sequence ID" value="KKG62237.1"/>
    <property type="molecule type" value="Genomic_DNA"/>
</dbReference>
<dbReference type="Proteomes" id="UP000034279">
    <property type="component" value="Unassembled WGS sequence"/>
</dbReference>
<name>A0A0F8HD70_METMZ</name>
<evidence type="ECO:0000313" key="4">
    <source>
        <dbReference type="Proteomes" id="UP000034188"/>
    </source>
</evidence>
<gene>
    <name evidence="1" type="ORF">DU33_16135</name>
    <name evidence="2" type="ORF">DU45_19075</name>
    <name evidence="3" type="ORF">DU64_15440</name>
</gene>
<evidence type="ECO:0000313" key="1">
    <source>
        <dbReference type="EMBL" id="KKG49238.1"/>
    </source>
</evidence>
<protein>
    <submittedName>
        <fullName evidence="1">Uncharacterized protein</fullName>
    </submittedName>
</protein>
<dbReference type="RefSeq" id="WP_048038895.1">
    <property type="nucleotide sequence ID" value="NZ_JJPI01000153.1"/>
</dbReference>
<proteinExistence type="predicted"/>
<dbReference type="EMBL" id="JJPI01000153">
    <property type="protein sequence ID" value="KKG49238.1"/>
    <property type="molecule type" value="Genomic_DNA"/>
</dbReference>
<evidence type="ECO:0000313" key="2">
    <source>
        <dbReference type="EMBL" id="KKG62237.1"/>
    </source>
</evidence>
<reference evidence="4 5" key="1">
    <citation type="journal article" date="2015" name="ISME J.">
        <title>Genomic and phenotypic differentiation among Methanosarcina mazei populations from Columbia River sediment.</title>
        <authorList>
            <person name="Youngblut N.D."/>
            <person name="Wirth J.S."/>
            <person name="Henriksen J.R."/>
            <person name="Smith M."/>
            <person name="Simon H."/>
            <person name="Metcalf W.W."/>
            <person name="Whitaker R.J."/>
        </authorList>
    </citation>
    <scope>NUCLEOTIDE SEQUENCE [LARGE SCALE GENOMIC DNA]</scope>
    <source>
        <strain evidence="1 4">3.F.T.1A.1</strain>
        <strain evidence="3 5">3.F.T.1A.2</strain>
        <strain evidence="2 6">3.F.T.1A.4</strain>
    </source>
</reference>
<dbReference type="AlphaFoldDB" id="A0A0F8HD70"/>